<feature type="compositionally biased region" description="Basic and acidic residues" evidence="2">
    <location>
        <begin position="396"/>
        <end position="417"/>
    </location>
</feature>
<sequence length="981" mass="113114">MSGIVAGLVDFWILVGGLEQDSVWFRLELVGKPPGFYWVESVGGAMESIKEVLRKFKLSEEEREGVRLDEEEVAKGFLECKQSLIGKVWGEKLANIGGIKSFANNMWPQVKHPKVVETGRNLFQFIFEKEKEIEMVLSRRPWIYDGQPLILLRWEAGLEEDEKALSRTLIWVQIWNLPLHWVTKEVGRKIGSIFSRVEEVIIPQNGRRDGKHMKILVEMDLSIPLPRGTMVNSNGGKRWIEFKYEKCPDFCFGCGLIGHSERNCNKRGMNLGGEPQFGNWLRASYPRSPTRKNRSGDESGNRDDGKSHFQDHKGGGSEGHKLLLTYTEEFHKQVDPKQSTLGKLLGDSNKSREEEKRVVVKRGVEVGAEEIRERRQGKGGMEEVRNRELGIGQVDGIDKVGSEKKTSVVSKEGRDGETVSGEEEGVGSKGRQKSKSIGKYRGGKSWRRLVLEVSRRKPLSEIGADFNEGVKGKRKVEGGDGRGGLAVLWKQELRVKKVLFTSFTIELLIEDEETRVNWWCICVYASTDVGIRREQWEVVTRKSVLWGEYWAVIGDFNDITSNDEKWGGIKRAEIRFQDFTSFINKNELVDIGFEGVPWTWCNNWGNGGEMKERLDRIMGTRGWVGKFDKAKCLHIETEASDHCMLLLDIRPGERKWKRRFMFDRRWLLQEDIREVVGKAWGEEQQGSRLYKVKCKIKRVRMDMLNWSKGSRRNSKKLIEQIKREIKEVKEIMPSGYRIKLVGLKRRLTDAYKKEELYWSQKARVKWLKEGDRNTSFFHAIVAGRRKQNRISVLQKRSEEWCENVEESSKEIIDYFQEIFTTENPVDFVEILQGVPQTITSDMNRRLTRPITEQEIRQAVFSMQPNKSPGPDGMPPYFFQKFWQTVKSDIVNAVQSFFHSGYLLKSINETLISLIPKTESPISITEYRPISLCNVLYKIISKVLTSRFKSVLNVCISESQSAFVPDRQILDNVLIAHECVHF</sequence>
<dbReference type="Pfam" id="PF14392">
    <property type="entry name" value="zf-CCHC_4"/>
    <property type="match status" value="1"/>
</dbReference>
<dbReference type="GeneID" id="113711169"/>
<dbReference type="PANTHER" id="PTHR31286">
    <property type="entry name" value="GLYCINE-RICH CELL WALL STRUCTURAL PROTEIN 1.8-LIKE"/>
    <property type="match status" value="1"/>
</dbReference>
<dbReference type="InterPro" id="IPR025558">
    <property type="entry name" value="DUF4283"/>
</dbReference>
<keyword evidence="4" id="KW-1185">Reference proteome</keyword>
<dbReference type="InterPro" id="IPR036691">
    <property type="entry name" value="Endo/exonu/phosph_ase_sf"/>
</dbReference>
<dbReference type="PANTHER" id="PTHR31286:SF178">
    <property type="entry name" value="DUF4283 DOMAIN-CONTAINING PROTEIN"/>
    <property type="match status" value="1"/>
</dbReference>
<accession>A0A6P6UI43</accession>
<dbReference type="GO" id="GO:0008270">
    <property type="term" value="F:zinc ion binding"/>
    <property type="evidence" value="ECO:0007669"/>
    <property type="project" value="UniProtKB-KW"/>
</dbReference>
<dbReference type="InterPro" id="IPR025836">
    <property type="entry name" value="Zn_knuckle_CX2CX4HX4C"/>
</dbReference>
<feature type="compositionally biased region" description="Basic and acidic residues" evidence="2">
    <location>
        <begin position="377"/>
        <end position="388"/>
    </location>
</feature>
<dbReference type="SUPFAM" id="SSF56219">
    <property type="entry name" value="DNase I-like"/>
    <property type="match status" value="1"/>
</dbReference>
<dbReference type="AlphaFoldDB" id="A0A6P6UI43"/>
<dbReference type="InterPro" id="IPR001878">
    <property type="entry name" value="Znf_CCHC"/>
</dbReference>
<dbReference type="GO" id="GO:0003824">
    <property type="term" value="F:catalytic activity"/>
    <property type="evidence" value="ECO:0007669"/>
    <property type="project" value="InterPro"/>
</dbReference>
<keyword evidence="1" id="KW-0479">Metal-binding</keyword>
<name>A0A6P6UI43_COFAR</name>
<dbReference type="Gene3D" id="3.60.10.10">
    <property type="entry name" value="Endonuclease/exonuclease/phosphatase"/>
    <property type="match status" value="1"/>
</dbReference>
<dbReference type="GO" id="GO:0003676">
    <property type="term" value="F:nucleic acid binding"/>
    <property type="evidence" value="ECO:0007669"/>
    <property type="project" value="InterPro"/>
</dbReference>
<evidence type="ECO:0000256" key="1">
    <source>
        <dbReference type="PROSITE-ProRule" id="PRU00047"/>
    </source>
</evidence>
<dbReference type="Pfam" id="PF03372">
    <property type="entry name" value="Exo_endo_phos"/>
    <property type="match status" value="1"/>
</dbReference>
<evidence type="ECO:0000256" key="2">
    <source>
        <dbReference type="SAM" id="MobiDB-lite"/>
    </source>
</evidence>
<keyword evidence="1" id="KW-0862">Zinc</keyword>
<dbReference type="Proteomes" id="UP001652660">
    <property type="component" value="Chromosome 10e"/>
</dbReference>
<dbReference type="RefSeq" id="XP_027090153.2">
    <property type="nucleotide sequence ID" value="XM_027234352.2"/>
</dbReference>
<organism evidence="4 5">
    <name type="scientific">Coffea arabica</name>
    <name type="common">Arabian coffee</name>
    <dbReference type="NCBI Taxonomy" id="13443"/>
    <lineage>
        <taxon>Eukaryota</taxon>
        <taxon>Viridiplantae</taxon>
        <taxon>Streptophyta</taxon>
        <taxon>Embryophyta</taxon>
        <taxon>Tracheophyta</taxon>
        <taxon>Spermatophyta</taxon>
        <taxon>Magnoliopsida</taxon>
        <taxon>eudicotyledons</taxon>
        <taxon>Gunneridae</taxon>
        <taxon>Pentapetalae</taxon>
        <taxon>asterids</taxon>
        <taxon>lamiids</taxon>
        <taxon>Gentianales</taxon>
        <taxon>Rubiaceae</taxon>
        <taxon>Ixoroideae</taxon>
        <taxon>Gardenieae complex</taxon>
        <taxon>Bertiereae - Coffeeae clade</taxon>
        <taxon>Coffeeae</taxon>
        <taxon>Coffea</taxon>
    </lineage>
</organism>
<proteinExistence type="predicted"/>
<reference evidence="5" key="2">
    <citation type="submission" date="2025-08" db="UniProtKB">
        <authorList>
            <consortium name="RefSeq"/>
        </authorList>
    </citation>
    <scope>IDENTIFICATION</scope>
    <source>
        <tissue evidence="5">Leaves</tissue>
    </source>
</reference>
<keyword evidence="1" id="KW-0863">Zinc-finger</keyword>
<evidence type="ECO:0000313" key="4">
    <source>
        <dbReference type="Proteomes" id="UP001652660"/>
    </source>
</evidence>
<dbReference type="PROSITE" id="PS50158">
    <property type="entry name" value="ZF_CCHC"/>
    <property type="match status" value="1"/>
</dbReference>
<dbReference type="OrthoDB" id="1747831at2759"/>
<feature type="domain" description="CCHC-type" evidence="3">
    <location>
        <begin position="251"/>
        <end position="264"/>
    </location>
</feature>
<feature type="region of interest" description="Disordered" evidence="2">
    <location>
        <begin position="337"/>
        <end position="356"/>
    </location>
</feature>
<dbReference type="Pfam" id="PF14111">
    <property type="entry name" value="DUF4283"/>
    <property type="match status" value="1"/>
</dbReference>
<reference evidence="4" key="1">
    <citation type="journal article" date="2025" name="Foods">
        <title>Unveiling the Microbial Signatures of Arabica Coffee Cherries: Insights into Ripeness Specific Diversity, Functional Traits, and Implications for Quality and Safety.</title>
        <authorList>
            <consortium name="RefSeq"/>
            <person name="Tenea G.N."/>
            <person name="Cifuentes V."/>
            <person name="Reyes P."/>
            <person name="Cevallos-Vallejos M."/>
        </authorList>
    </citation>
    <scope>NUCLEOTIDE SEQUENCE [LARGE SCALE GENOMIC DNA]</scope>
</reference>
<protein>
    <recommendedName>
        <fullName evidence="3">CCHC-type domain-containing protein</fullName>
    </recommendedName>
</protein>
<feature type="region of interest" description="Disordered" evidence="2">
    <location>
        <begin position="377"/>
        <end position="439"/>
    </location>
</feature>
<dbReference type="InterPro" id="IPR040256">
    <property type="entry name" value="At4g02000-like"/>
</dbReference>
<dbReference type="InterPro" id="IPR043502">
    <property type="entry name" value="DNA/RNA_pol_sf"/>
</dbReference>
<feature type="region of interest" description="Disordered" evidence="2">
    <location>
        <begin position="278"/>
        <end position="318"/>
    </location>
</feature>
<evidence type="ECO:0000259" key="3">
    <source>
        <dbReference type="PROSITE" id="PS50158"/>
    </source>
</evidence>
<dbReference type="SUPFAM" id="SSF56672">
    <property type="entry name" value="DNA/RNA polymerases"/>
    <property type="match status" value="1"/>
</dbReference>
<gene>
    <name evidence="5" type="primary">LOC113711169</name>
</gene>
<feature type="compositionally biased region" description="Basic and acidic residues" evidence="2">
    <location>
        <begin position="294"/>
        <end position="318"/>
    </location>
</feature>
<evidence type="ECO:0000313" key="5">
    <source>
        <dbReference type="RefSeq" id="XP_027090153.2"/>
    </source>
</evidence>
<feature type="compositionally biased region" description="Basic residues" evidence="2">
    <location>
        <begin position="430"/>
        <end position="439"/>
    </location>
</feature>
<dbReference type="InterPro" id="IPR005135">
    <property type="entry name" value="Endo/exonuclease/phosphatase"/>
</dbReference>